<accession>A0A1D7UVH9</accession>
<dbReference type="AlphaFoldDB" id="A0A1D7UVH9"/>
<dbReference type="Pfam" id="PF07600">
    <property type="entry name" value="DUF1564"/>
    <property type="match status" value="1"/>
</dbReference>
<dbReference type="EMBL" id="CP015217">
    <property type="protein sequence ID" value="AOP33544.1"/>
    <property type="molecule type" value="Genomic_DNA"/>
</dbReference>
<dbReference type="RefSeq" id="WP_069606781.1">
    <property type="nucleotide sequence ID" value="NZ_CP015217.1"/>
</dbReference>
<sequence length="173" mass="20115">MGILLLNQDHLVQSRLRENQTIVVTLLIPEKTVLRYPQKERRILPKRIPILLKRYGKFLSSTRRLGKRAATTLYQLSPGKKKMKKINTRIGAESWALLSVLAQAHGVSRCFLFNYLLYLEESEVGDSIVSTMNQGVPTFHKNYRYILHLDLSQKRISRALQCNPRDTFFFSDH</sequence>
<proteinExistence type="predicted"/>
<evidence type="ECO:0000313" key="1">
    <source>
        <dbReference type="EMBL" id="AOP33544.1"/>
    </source>
</evidence>
<dbReference type="InterPro" id="IPR011458">
    <property type="entry name" value="DUF1564"/>
</dbReference>
<dbReference type="Proteomes" id="UP000094197">
    <property type="component" value="Chromosome 1"/>
</dbReference>
<protein>
    <recommendedName>
        <fullName evidence="3">CopG family transcriptional regulator</fullName>
    </recommendedName>
</protein>
<name>A0A1D7UVH9_9LEPT</name>
<reference evidence="1 2" key="1">
    <citation type="submission" date="2016-04" db="EMBL/GenBank/DDBJ databases">
        <title>Complete genome seqeunce of Leptospira alstonii serovar Room22.</title>
        <authorList>
            <person name="Nally J.E."/>
            <person name="Bayles D.O."/>
            <person name="Hurley D."/>
            <person name="Fanning S."/>
            <person name="McMahon B.J."/>
            <person name="Arent Z."/>
        </authorList>
    </citation>
    <scope>NUCLEOTIDE SEQUENCE [LARGE SCALE GENOMIC DNA]</scope>
    <source>
        <strain evidence="1 2">GWTS #1</strain>
    </source>
</reference>
<keyword evidence="2" id="KW-1185">Reference proteome</keyword>
<evidence type="ECO:0008006" key="3">
    <source>
        <dbReference type="Google" id="ProtNLM"/>
    </source>
</evidence>
<organism evidence="1 2">
    <name type="scientific">Leptospira tipperaryensis</name>
    <dbReference type="NCBI Taxonomy" id="2564040"/>
    <lineage>
        <taxon>Bacteria</taxon>
        <taxon>Pseudomonadati</taxon>
        <taxon>Spirochaetota</taxon>
        <taxon>Spirochaetia</taxon>
        <taxon>Leptospirales</taxon>
        <taxon>Leptospiraceae</taxon>
        <taxon>Leptospira</taxon>
    </lineage>
</organism>
<dbReference type="KEGG" id="laj:A0128_06600"/>
<evidence type="ECO:0000313" key="2">
    <source>
        <dbReference type="Proteomes" id="UP000094197"/>
    </source>
</evidence>
<gene>
    <name evidence="1" type="ORF">A0128_06600</name>
</gene>
<dbReference type="OrthoDB" id="336902at2"/>